<accession>A0A7C6Z4H8</accession>
<keyword evidence="3" id="KW-0808">Transferase</keyword>
<dbReference type="AlphaFoldDB" id="A0A7C6Z4H8"/>
<protein>
    <recommendedName>
        <fullName evidence="7">AlgX/AlgJ SGNH hydrolase-like domain-containing protein</fullName>
    </recommendedName>
</protein>
<organism evidence="8 9">
    <name type="scientific">Desulfitobacterium dehalogenans</name>
    <dbReference type="NCBI Taxonomy" id="36854"/>
    <lineage>
        <taxon>Bacteria</taxon>
        <taxon>Bacillati</taxon>
        <taxon>Bacillota</taxon>
        <taxon>Clostridia</taxon>
        <taxon>Eubacteriales</taxon>
        <taxon>Desulfitobacteriaceae</taxon>
        <taxon>Desulfitobacterium</taxon>
    </lineage>
</organism>
<dbReference type="UniPathway" id="UPA00286"/>
<evidence type="ECO:0000259" key="7">
    <source>
        <dbReference type="Pfam" id="PF16822"/>
    </source>
</evidence>
<evidence type="ECO:0000313" key="8">
    <source>
        <dbReference type="EMBL" id="HHY27008.1"/>
    </source>
</evidence>
<dbReference type="InterPro" id="IPR031811">
    <property type="entry name" value="ALGX/ALGJ_SGNH-like"/>
</dbReference>
<comment type="subcellular location">
    <subcellularLocation>
        <location evidence="1">Periplasm</location>
    </subcellularLocation>
</comment>
<dbReference type="Proteomes" id="UP000553059">
    <property type="component" value="Unassembled WGS sequence"/>
</dbReference>
<gene>
    <name evidence="8" type="ORF">GX523_09755</name>
</gene>
<dbReference type="EMBL" id="DUTF01000222">
    <property type="protein sequence ID" value="HHY27008.1"/>
    <property type="molecule type" value="Genomic_DNA"/>
</dbReference>
<keyword evidence="4" id="KW-0732">Signal</keyword>
<keyword evidence="5" id="KW-0574">Periplasm</keyword>
<reference evidence="8 9" key="1">
    <citation type="journal article" date="2020" name="Biotechnol. Biofuels">
        <title>New insights from the biogas microbiome by comprehensive genome-resolved metagenomics of nearly 1600 species originating from multiple anaerobic digesters.</title>
        <authorList>
            <person name="Campanaro S."/>
            <person name="Treu L."/>
            <person name="Rodriguez-R L.M."/>
            <person name="Kovalovszki A."/>
            <person name="Ziels R.M."/>
            <person name="Maus I."/>
            <person name="Zhu X."/>
            <person name="Kougias P.G."/>
            <person name="Basile A."/>
            <person name="Luo G."/>
            <person name="Schluter A."/>
            <person name="Konstantinidis K.T."/>
            <person name="Angelidaki I."/>
        </authorList>
    </citation>
    <scope>NUCLEOTIDE SEQUENCE [LARGE SCALE GENOMIC DNA]</scope>
    <source>
        <strain evidence="8">AS05jafATM_4</strain>
    </source>
</reference>
<feature type="domain" description="AlgX/AlgJ SGNH hydrolase-like" evidence="7">
    <location>
        <begin position="20"/>
        <end position="129"/>
    </location>
</feature>
<comment type="caution">
    <text evidence="8">The sequence shown here is derived from an EMBL/GenBank/DDBJ whole genome shotgun (WGS) entry which is preliminary data.</text>
</comment>
<evidence type="ECO:0000313" key="9">
    <source>
        <dbReference type="Proteomes" id="UP000553059"/>
    </source>
</evidence>
<keyword evidence="6" id="KW-0016">Alginate biosynthesis</keyword>
<evidence type="ECO:0000256" key="5">
    <source>
        <dbReference type="ARBA" id="ARBA00022764"/>
    </source>
</evidence>
<sequence>MNGIVSCNAFQTSPNASIHRGVDGWLFINRPFDFVGNTYTRSLDNLMRDYDSNAIPDLVEPFAEAVTDKGKEFYFVLAPTKVFIHPQYAYYGNFDAHYVYPAEYITAELNNRGIMSLDLTPAVRAAANETGRNLFF</sequence>
<evidence type="ECO:0000256" key="6">
    <source>
        <dbReference type="ARBA" id="ARBA00022841"/>
    </source>
</evidence>
<comment type="pathway">
    <text evidence="2">Glycan biosynthesis; alginate biosynthesis.</text>
</comment>
<proteinExistence type="predicted"/>
<dbReference type="GO" id="GO:0042597">
    <property type="term" value="C:periplasmic space"/>
    <property type="evidence" value="ECO:0007669"/>
    <property type="project" value="UniProtKB-SubCell"/>
</dbReference>
<evidence type="ECO:0000256" key="4">
    <source>
        <dbReference type="ARBA" id="ARBA00022729"/>
    </source>
</evidence>
<evidence type="ECO:0000256" key="2">
    <source>
        <dbReference type="ARBA" id="ARBA00005182"/>
    </source>
</evidence>
<evidence type="ECO:0000256" key="3">
    <source>
        <dbReference type="ARBA" id="ARBA00022679"/>
    </source>
</evidence>
<dbReference type="Pfam" id="PF16822">
    <property type="entry name" value="ALGX"/>
    <property type="match status" value="1"/>
</dbReference>
<dbReference type="GO" id="GO:0042121">
    <property type="term" value="P:alginic acid biosynthetic process"/>
    <property type="evidence" value="ECO:0007669"/>
    <property type="project" value="UniProtKB-UniPathway"/>
</dbReference>
<evidence type="ECO:0000256" key="1">
    <source>
        <dbReference type="ARBA" id="ARBA00004418"/>
    </source>
</evidence>
<dbReference type="GO" id="GO:0016740">
    <property type="term" value="F:transferase activity"/>
    <property type="evidence" value="ECO:0007669"/>
    <property type="project" value="UniProtKB-KW"/>
</dbReference>
<name>A0A7C6Z4H8_9FIRM</name>